<evidence type="ECO:0000313" key="2">
    <source>
        <dbReference type="EMBL" id="GFH50333.1"/>
    </source>
</evidence>
<keyword evidence="3" id="KW-1185">Reference proteome</keyword>
<feature type="region of interest" description="Disordered" evidence="1">
    <location>
        <begin position="98"/>
        <end position="121"/>
    </location>
</feature>
<dbReference type="EMBL" id="BLLK01000038">
    <property type="protein sequence ID" value="GFH50333.1"/>
    <property type="molecule type" value="Genomic_DNA"/>
</dbReference>
<accession>A0AAD3CQL4</accession>
<reference evidence="2 3" key="1">
    <citation type="journal article" date="2021" name="Sci. Rep.">
        <title>The genome of the diatom Chaetoceros tenuissimus carries an ancient integrated fragment of an extant virus.</title>
        <authorList>
            <person name="Hongo Y."/>
            <person name="Kimura K."/>
            <person name="Takaki Y."/>
            <person name="Yoshida Y."/>
            <person name="Baba S."/>
            <person name="Kobayashi G."/>
            <person name="Nagasaki K."/>
            <person name="Hano T."/>
            <person name="Tomaru Y."/>
        </authorList>
    </citation>
    <scope>NUCLEOTIDE SEQUENCE [LARGE SCALE GENOMIC DNA]</scope>
    <source>
        <strain evidence="2 3">NIES-3715</strain>
    </source>
</reference>
<proteinExistence type="predicted"/>
<name>A0AAD3CQL4_9STRA</name>
<feature type="compositionally biased region" description="Basic and acidic residues" evidence="1">
    <location>
        <begin position="104"/>
        <end position="121"/>
    </location>
</feature>
<evidence type="ECO:0000313" key="3">
    <source>
        <dbReference type="Proteomes" id="UP001054902"/>
    </source>
</evidence>
<sequence>MGRDLPPRDNILTSDIAIKELDKNEDPTLYALMLIYLIITLPPQFLSDDTVSAFMLTFPENLRQLHHESSYLHAILHDENYSQALHHITTPWKLTYEQQDEDYSDHPNDRPRRYNPDNPNH</sequence>
<dbReference type="AlphaFoldDB" id="A0AAD3CQL4"/>
<organism evidence="2 3">
    <name type="scientific">Chaetoceros tenuissimus</name>
    <dbReference type="NCBI Taxonomy" id="426638"/>
    <lineage>
        <taxon>Eukaryota</taxon>
        <taxon>Sar</taxon>
        <taxon>Stramenopiles</taxon>
        <taxon>Ochrophyta</taxon>
        <taxon>Bacillariophyta</taxon>
        <taxon>Coscinodiscophyceae</taxon>
        <taxon>Chaetocerotophycidae</taxon>
        <taxon>Chaetocerotales</taxon>
        <taxon>Chaetocerotaceae</taxon>
        <taxon>Chaetoceros</taxon>
    </lineage>
</organism>
<dbReference type="Proteomes" id="UP001054902">
    <property type="component" value="Unassembled WGS sequence"/>
</dbReference>
<protein>
    <submittedName>
        <fullName evidence="2">Uncharacterized protein</fullName>
    </submittedName>
</protein>
<comment type="caution">
    <text evidence="2">The sequence shown here is derived from an EMBL/GenBank/DDBJ whole genome shotgun (WGS) entry which is preliminary data.</text>
</comment>
<gene>
    <name evidence="2" type="ORF">CTEN210_06809</name>
</gene>
<evidence type="ECO:0000256" key="1">
    <source>
        <dbReference type="SAM" id="MobiDB-lite"/>
    </source>
</evidence>